<proteinExistence type="predicted"/>
<evidence type="ECO:0000313" key="3">
    <source>
        <dbReference type="Proteomes" id="UP000789759"/>
    </source>
</evidence>
<reference evidence="2" key="1">
    <citation type="submission" date="2021-06" db="EMBL/GenBank/DDBJ databases">
        <authorList>
            <person name="Kallberg Y."/>
            <person name="Tangrot J."/>
            <person name="Rosling A."/>
        </authorList>
    </citation>
    <scope>NUCLEOTIDE SEQUENCE</scope>
    <source>
        <strain evidence="2">FL966</strain>
    </source>
</reference>
<comment type="caution">
    <text evidence="2">The sequence shown here is derived from an EMBL/GenBank/DDBJ whole genome shotgun (WGS) entry which is preliminary data.</text>
</comment>
<organism evidence="2 3">
    <name type="scientific">Cetraspora pellucida</name>
    <dbReference type="NCBI Taxonomy" id="1433469"/>
    <lineage>
        <taxon>Eukaryota</taxon>
        <taxon>Fungi</taxon>
        <taxon>Fungi incertae sedis</taxon>
        <taxon>Mucoromycota</taxon>
        <taxon>Glomeromycotina</taxon>
        <taxon>Glomeromycetes</taxon>
        <taxon>Diversisporales</taxon>
        <taxon>Gigasporaceae</taxon>
        <taxon>Cetraspora</taxon>
    </lineage>
</organism>
<sequence length="80" mass="9768">MARINKKKSYVFQLHKKLQQKERQIQRQQERQRAQEEGYQNRTAALKLRYEMELEKIKVYVADPLGLQYRWSSSDKLVIQ</sequence>
<dbReference type="EMBL" id="CAJVQA010019013">
    <property type="protein sequence ID" value="CAG8757034.1"/>
    <property type="molecule type" value="Genomic_DNA"/>
</dbReference>
<name>A0A9N9IYX3_9GLOM</name>
<evidence type="ECO:0000313" key="2">
    <source>
        <dbReference type="EMBL" id="CAG8757034.1"/>
    </source>
</evidence>
<gene>
    <name evidence="2" type="ORF">CPELLU_LOCUS15067</name>
</gene>
<feature type="non-terminal residue" evidence="2">
    <location>
        <position position="1"/>
    </location>
</feature>
<evidence type="ECO:0000256" key="1">
    <source>
        <dbReference type="SAM" id="Coils"/>
    </source>
</evidence>
<feature type="coiled-coil region" evidence="1">
    <location>
        <begin position="11"/>
        <end position="38"/>
    </location>
</feature>
<keyword evidence="3" id="KW-1185">Reference proteome</keyword>
<keyword evidence="1" id="KW-0175">Coiled coil</keyword>
<accession>A0A9N9IYX3</accession>
<dbReference type="AlphaFoldDB" id="A0A9N9IYX3"/>
<protein>
    <submittedName>
        <fullName evidence="2">6084_t:CDS:1</fullName>
    </submittedName>
</protein>
<dbReference type="Proteomes" id="UP000789759">
    <property type="component" value="Unassembled WGS sequence"/>
</dbReference>